<keyword evidence="3" id="KW-1277">Toxin-antitoxin system</keyword>
<evidence type="ECO:0000256" key="4">
    <source>
        <dbReference type="ARBA" id="ARBA00022679"/>
    </source>
</evidence>
<keyword evidence="5" id="KW-0012">Acyltransferase</keyword>
<keyword evidence="2" id="KW-0678">Repressor</keyword>
<comment type="catalytic activity">
    <reaction evidence="6">
        <text>glycyl-tRNA(Gly) + acetyl-CoA = N-acetylglycyl-tRNA(Gly) + CoA + H(+)</text>
        <dbReference type="Rhea" id="RHEA:81867"/>
        <dbReference type="Rhea" id="RHEA-COMP:9683"/>
        <dbReference type="Rhea" id="RHEA-COMP:19766"/>
        <dbReference type="ChEBI" id="CHEBI:15378"/>
        <dbReference type="ChEBI" id="CHEBI:57287"/>
        <dbReference type="ChEBI" id="CHEBI:57288"/>
        <dbReference type="ChEBI" id="CHEBI:78522"/>
        <dbReference type="ChEBI" id="CHEBI:232036"/>
    </reaction>
</comment>
<keyword evidence="9" id="KW-1185">Reference proteome</keyword>
<dbReference type="PANTHER" id="PTHR36449:SF1">
    <property type="entry name" value="ACETYLTRANSFERASE"/>
    <property type="match status" value="1"/>
</dbReference>
<evidence type="ECO:0000256" key="6">
    <source>
        <dbReference type="ARBA" id="ARBA00049880"/>
    </source>
</evidence>
<dbReference type="GO" id="GO:0016747">
    <property type="term" value="F:acyltransferase activity, transferring groups other than amino-acyl groups"/>
    <property type="evidence" value="ECO:0007669"/>
    <property type="project" value="InterPro"/>
</dbReference>
<comment type="similarity">
    <text evidence="1">Belongs to the acetyltransferase family. GNAT subfamily.</text>
</comment>
<dbReference type="InterPro" id="IPR000182">
    <property type="entry name" value="GNAT_dom"/>
</dbReference>
<gene>
    <name evidence="8" type="ORF">M983_2705</name>
</gene>
<dbReference type="PANTHER" id="PTHR36449">
    <property type="entry name" value="ACETYLTRANSFERASE-RELATED"/>
    <property type="match status" value="1"/>
</dbReference>
<evidence type="ECO:0000256" key="3">
    <source>
        <dbReference type="ARBA" id="ARBA00022649"/>
    </source>
</evidence>
<evidence type="ECO:0000256" key="2">
    <source>
        <dbReference type="ARBA" id="ARBA00022491"/>
    </source>
</evidence>
<evidence type="ECO:0000259" key="7">
    <source>
        <dbReference type="Pfam" id="PF13508"/>
    </source>
</evidence>
<dbReference type="RefSeq" id="WP_066752030.1">
    <property type="nucleotide sequence ID" value="NZ_LXEN01000135.1"/>
</dbReference>
<dbReference type="Pfam" id="PF13508">
    <property type="entry name" value="Acetyltransf_7"/>
    <property type="match status" value="1"/>
</dbReference>
<dbReference type="Proteomes" id="UP000094023">
    <property type="component" value="Unassembled WGS sequence"/>
</dbReference>
<reference evidence="8 9" key="1">
    <citation type="submission" date="2016-04" db="EMBL/GenBank/DDBJ databases">
        <title>ATOL: Assembling a taxonomically balanced genome-scale reconstruction of the evolutionary history of the Enterobacteriaceae.</title>
        <authorList>
            <person name="Plunkett G.III."/>
            <person name="Neeno-Eckwall E.C."/>
            <person name="Glasner J.D."/>
            <person name="Perna N.T."/>
        </authorList>
    </citation>
    <scope>NUCLEOTIDE SEQUENCE [LARGE SCALE GENOMIC DNA]</scope>
    <source>
        <strain evidence="8 9">ATCC 19692</strain>
    </source>
</reference>
<dbReference type="Gene3D" id="3.40.630.30">
    <property type="match status" value="1"/>
</dbReference>
<dbReference type="STRING" id="1354337.M983_2705"/>
<dbReference type="OrthoDB" id="9799147at2"/>
<dbReference type="InterPro" id="IPR016181">
    <property type="entry name" value="Acyl_CoA_acyltransferase"/>
</dbReference>
<organism evidence="8 9">
    <name type="scientific">Proteus myxofaciens ATCC 19692</name>
    <dbReference type="NCBI Taxonomy" id="1354337"/>
    <lineage>
        <taxon>Bacteria</taxon>
        <taxon>Pseudomonadati</taxon>
        <taxon>Pseudomonadota</taxon>
        <taxon>Gammaproteobacteria</taxon>
        <taxon>Enterobacterales</taxon>
        <taxon>Morganellaceae</taxon>
        <taxon>Proteus</taxon>
    </lineage>
</organism>
<dbReference type="PATRIC" id="fig|1354337.4.peg.2772"/>
<evidence type="ECO:0000256" key="5">
    <source>
        <dbReference type="ARBA" id="ARBA00023315"/>
    </source>
</evidence>
<sequence>MLTIPEPLKSTHQLDMFSSGEVSLDLWLKNRAMNNQKTGASRTFVTTSDNQVMGYYALSTGMITANQVVGRFRRNMPIDIPIVLLARLAVDTRAKGLGIGRGLVKDAGCRVVQAFGIVGIRGMIVHAISDDAKQFYEHIGFVASPLDPMMLMITLADLQFAMGIHSN</sequence>
<feature type="domain" description="N-acetyltransferase" evidence="7">
    <location>
        <begin position="41"/>
        <end position="142"/>
    </location>
</feature>
<protein>
    <submittedName>
        <fullName evidence="8">Acetyltransferase</fullName>
    </submittedName>
</protein>
<accession>A0A198FHU7</accession>
<keyword evidence="4 8" id="KW-0808">Transferase</keyword>
<dbReference type="SUPFAM" id="SSF55729">
    <property type="entry name" value="Acyl-CoA N-acyltransferases (Nat)"/>
    <property type="match status" value="1"/>
</dbReference>
<evidence type="ECO:0000256" key="1">
    <source>
        <dbReference type="ARBA" id="ARBA00009342"/>
    </source>
</evidence>
<proteinExistence type="inferred from homology"/>
<evidence type="ECO:0000313" key="9">
    <source>
        <dbReference type="Proteomes" id="UP000094023"/>
    </source>
</evidence>
<dbReference type="AlphaFoldDB" id="A0A198FHU7"/>
<comment type="caution">
    <text evidence="8">The sequence shown here is derived from an EMBL/GenBank/DDBJ whole genome shotgun (WGS) entry which is preliminary data.</text>
</comment>
<name>A0A198FHU7_9GAMM</name>
<evidence type="ECO:0000313" key="8">
    <source>
        <dbReference type="EMBL" id="OAT23781.1"/>
    </source>
</evidence>
<dbReference type="EMBL" id="LXEN01000135">
    <property type="protein sequence ID" value="OAT23781.1"/>
    <property type="molecule type" value="Genomic_DNA"/>
</dbReference>